<dbReference type="Proteomes" id="UP000830671">
    <property type="component" value="Chromosome 9"/>
</dbReference>
<organism evidence="2 3">
    <name type="scientific">Colletotrichum lupini</name>
    <dbReference type="NCBI Taxonomy" id="145971"/>
    <lineage>
        <taxon>Eukaryota</taxon>
        <taxon>Fungi</taxon>
        <taxon>Dikarya</taxon>
        <taxon>Ascomycota</taxon>
        <taxon>Pezizomycotina</taxon>
        <taxon>Sordariomycetes</taxon>
        <taxon>Hypocreomycetidae</taxon>
        <taxon>Glomerellales</taxon>
        <taxon>Glomerellaceae</taxon>
        <taxon>Colletotrichum</taxon>
        <taxon>Colletotrichum acutatum species complex</taxon>
    </lineage>
</organism>
<dbReference type="GeneID" id="73351080"/>
<name>A0A9Q8T968_9PEZI</name>
<proteinExistence type="predicted"/>
<reference evidence="2" key="1">
    <citation type="journal article" date="2021" name="Mol. Plant Microbe Interact.">
        <title>Complete Genome Sequence of the Plant-Pathogenic Fungus Colletotrichum lupini.</title>
        <authorList>
            <person name="Baroncelli R."/>
            <person name="Pensec F."/>
            <person name="Da Lio D."/>
            <person name="Boufleur T."/>
            <person name="Vicente I."/>
            <person name="Sarrocco S."/>
            <person name="Picot A."/>
            <person name="Baraldi E."/>
            <person name="Sukno S."/>
            <person name="Thon M."/>
            <person name="Le Floch G."/>
        </authorList>
    </citation>
    <scope>NUCLEOTIDE SEQUENCE</scope>
    <source>
        <strain evidence="2">IMI 504893</strain>
    </source>
</reference>
<accession>A0A9Q8T968</accession>
<keyword evidence="3" id="KW-1185">Reference proteome</keyword>
<protein>
    <submittedName>
        <fullName evidence="2">Uncharacterized protein</fullName>
    </submittedName>
</protein>
<feature type="region of interest" description="Disordered" evidence="1">
    <location>
        <begin position="1"/>
        <end position="21"/>
    </location>
</feature>
<evidence type="ECO:0000313" key="3">
    <source>
        <dbReference type="Proteomes" id="UP000830671"/>
    </source>
</evidence>
<sequence>MVQKRSKDQTDEIGRNPKFTQERGEGGYLYTKLASVRTDIVFLIQSRPRELAAAKFSCPAHFFDSDPALPNVHGHDTESWPPEPHISAPLNVHEPQERPWTVHHLIGCIHGVPRDDLQLAVPMKFMMLMIKLSALGHLGTAEEIRKRLPGGRCLLYENKGRTYCSRTFSILTLNWSHFLDTLYQSLHILHSSFPYQAC</sequence>
<dbReference type="KEGG" id="clup:CLUP02_17155"/>
<evidence type="ECO:0000256" key="1">
    <source>
        <dbReference type="SAM" id="MobiDB-lite"/>
    </source>
</evidence>
<evidence type="ECO:0000313" key="2">
    <source>
        <dbReference type="EMBL" id="UQC91619.1"/>
    </source>
</evidence>
<gene>
    <name evidence="2" type="ORF">CLUP02_17155</name>
</gene>
<dbReference type="EMBL" id="CP019481">
    <property type="protein sequence ID" value="UQC91619.1"/>
    <property type="molecule type" value="Genomic_DNA"/>
</dbReference>
<dbReference type="RefSeq" id="XP_049153217.1">
    <property type="nucleotide sequence ID" value="XM_049296070.1"/>
</dbReference>
<dbReference type="AlphaFoldDB" id="A0A9Q8T968"/>